<sequence length="218" mass="23703">MSWVASERYRVRQAPAGLALVQELINTRAIREYAPDLLADHEAAERWLTGAAGEWARIHGLDSPDCALSPSDPRALRDLRESFERLLTTAAPASGTDPAPGAAPRPASGRGVTVRLAPDEAGQVQLLPVGRGRGWLESALWSETLLAQRAGTWPRLKICRNSECGSAFYDTSRNNSGVWHDVRICGNAANLRASRRRKRIRAATQGEDDRESEGTPAG</sequence>
<keyword evidence="2" id="KW-1185">Reference proteome</keyword>
<name>A0ACD4ZZ91_9ACTN</name>
<proteinExistence type="predicted"/>
<gene>
    <name evidence="1" type="ORF">OG835_39235</name>
</gene>
<reference evidence="1" key="1">
    <citation type="submission" date="2022-10" db="EMBL/GenBank/DDBJ databases">
        <title>The complete genomes of actinobacterial strains from the NBC collection.</title>
        <authorList>
            <person name="Joergensen T.S."/>
            <person name="Alvarez Arevalo M."/>
            <person name="Sterndorff E.B."/>
            <person name="Faurdal D."/>
            <person name="Vuksanovic O."/>
            <person name="Mourched A.-S."/>
            <person name="Charusanti P."/>
            <person name="Shaw S."/>
            <person name="Blin K."/>
            <person name="Weber T."/>
        </authorList>
    </citation>
    <scope>NUCLEOTIDE SEQUENCE</scope>
    <source>
        <strain evidence="1">NBC 01771</strain>
    </source>
</reference>
<dbReference type="EMBL" id="CP109109">
    <property type="protein sequence ID" value="WSC02437.1"/>
    <property type="molecule type" value="Genomic_DNA"/>
</dbReference>
<accession>A0ACD4ZZ91</accession>
<dbReference type="Proteomes" id="UP001348369">
    <property type="component" value="Chromosome"/>
</dbReference>
<protein>
    <submittedName>
        <fullName evidence="1">CGNR zinc finger domain-containing protein</fullName>
    </submittedName>
</protein>
<evidence type="ECO:0000313" key="1">
    <source>
        <dbReference type="EMBL" id="WSC02437.1"/>
    </source>
</evidence>
<organism evidence="1 2">
    <name type="scientific">Streptomyces scopuliridis</name>
    <dbReference type="NCBI Taxonomy" id="452529"/>
    <lineage>
        <taxon>Bacteria</taxon>
        <taxon>Bacillati</taxon>
        <taxon>Actinomycetota</taxon>
        <taxon>Actinomycetes</taxon>
        <taxon>Kitasatosporales</taxon>
        <taxon>Streptomycetaceae</taxon>
        <taxon>Streptomyces</taxon>
    </lineage>
</organism>
<evidence type="ECO:0000313" key="2">
    <source>
        <dbReference type="Proteomes" id="UP001348369"/>
    </source>
</evidence>